<evidence type="ECO:0000313" key="2">
    <source>
        <dbReference type="Proteomes" id="UP001216390"/>
    </source>
</evidence>
<dbReference type="KEGG" id="ima:PO878_03605"/>
<evidence type="ECO:0000313" key="1">
    <source>
        <dbReference type="EMBL" id="WCO67808.1"/>
    </source>
</evidence>
<protein>
    <recommendedName>
        <fullName evidence="3">Response regulatory domain-containing protein</fullName>
    </recommendedName>
</protein>
<dbReference type="Proteomes" id="UP001216390">
    <property type="component" value="Chromosome"/>
</dbReference>
<dbReference type="EMBL" id="CP116942">
    <property type="protein sequence ID" value="WCO67808.1"/>
    <property type="molecule type" value="Genomic_DNA"/>
</dbReference>
<organism evidence="1 2">
    <name type="scientific">Iamia majanohamensis</name>
    <dbReference type="NCBI Taxonomy" id="467976"/>
    <lineage>
        <taxon>Bacteria</taxon>
        <taxon>Bacillati</taxon>
        <taxon>Actinomycetota</taxon>
        <taxon>Acidimicrobiia</taxon>
        <taxon>Acidimicrobiales</taxon>
        <taxon>Iamiaceae</taxon>
        <taxon>Iamia</taxon>
    </lineage>
</organism>
<gene>
    <name evidence="1" type="ORF">PO878_03605</name>
</gene>
<accession>A0AAF0BW97</accession>
<dbReference type="RefSeq" id="WP_272737327.1">
    <property type="nucleotide sequence ID" value="NZ_CP116942.1"/>
</dbReference>
<reference evidence="1" key="1">
    <citation type="submission" date="2023-01" db="EMBL/GenBank/DDBJ databases">
        <title>The diversity of Class Acidimicrobiia in South China Sea sediment environments and the proposal of Iamia marina sp. nov., a novel species of the genus Iamia.</title>
        <authorList>
            <person name="He Y."/>
            <person name="Tian X."/>
        </authorList>
    </citation>
    <scope>NUCLEOTIDE SEQUENCE</scope>
    <source>
        <strain evidence="1">DSM 19957</strain>
    </source>
</reference>
<proteinExistence type="predicted"/>
<evidence type="ECO:0008006" key="3">
    <source>
        <dbReference type="Google" id="ProtNLM"/>
    </source>
</evidence>
<name>A0AAF0BW97_9ACTN</name>
<sequence>MSRRVVAVVPDLMDRSRLSAPGCKVTHVAPGALAAAVADPSAPVDLVVVDLSRPGVLDRVADLDVPVVGFAPHVDDALLDQARAVGVEALPRSAFFRRWPALGPVGDTR</sequence>
<keyword evidence="2" id="KW-1185">Reference proteome</keyword>
<dbReference type="AlphaFoldDB" id="A0AAF0BW97"/>